<feature type="signal peptide" evidence="1">
    <location>
        <begin position="1"/>
        <end position="26"/>
    </location>
</feature>
<feature type="chain" id="PRO_5046501359" evidence="1">
    <location>
        <begin position="27"/>
        <end position="264"/>
    </location>
</feature>
<sequence length="264" mass="28542">MSQKLNTATAVLATALTLLHSCSAAASDNKITNIKVDGDTVYFSTSHAKSHTLPNCVTSTNNQQWTLSLTSAAGKASYTLLVAAMTDNRSISVTSANDCADSTGYERAQSIEVGDTIANTTNGSSGHFSLYKGDGVTKIGTILNFDKGGSEYQVLRQNGDNKLDFLVPDNDTRHLDLYFSDENCTQVIGSFYPTSGRFLYYNGFYKNSQFFSALNPPTTKYVGYVGSENGQCLPYKTNRSVYPMVPSVNTHPLCGKGMCQIKAD</sequence>
<keyword evidence="1" id="KW-0732">Signal</keyword>
<accession>A0ABR9EAV2</accession>
<keyword evidence="3" id="KW-1185">Reference proteome</keyword>
<comment type="caution">
    <text evidence="2">The sequence shown here is derived from an EMBL/GenBank/DDBJ whole genome shotgun (WGS) entry which is preliminary data.</text>
</comment>
<evidence type="ECO:0000313" key="3">
    <source>
        <dbReference type="Proteomes" id="UP000615755"/>
    </source>
</evidence>
<protein>
    <submittedName>
        <fullName evidence="2">Uncharacterized protein</fullName>
    </submittedName>
</protein>
<organism evidence="2 3">
    <name type="scientific">Pseudoalteromonas aurantia 208</name>
    <dbReference type="NCBI Taxonomy" id="1314867"/>
    <lineage>
        <taxon>Bacteria</taxon>
        <taxon>Pseudomonadati</taxon>
        <taxon>Pseudomonadota</taxon>
        <taxon>Gammaproteobacteria</taxon>
        <taxon>Alteromonadales</taxon>
        <taxon>Pseudoalteromonadaceae</taxon>
        <taxon>Pseudoalteromonas</taxon>
    </lineage>
</organism>
<dbReference type="RefSeq" id="WP_192507426.1">
    <property type="nucleotide sequence ID" value="NZ_AQGV01000012.1"/>
</dbReference>
<proteinExistence type="predicted"/>
<dbReference type="EMBL" id="AQGV01000012">
    <property type="protein sequence ID" value="MBE0368094.1"/>
    <property type="molecule type" value="Genomic_DNA"/>
</dbReference>
<name>A0ABR9EAV2_9GAMM</name>
<evidence type="ECO:0000313" key="2">
    <source>
        <dbReference type="EMBL" id="MBE0368094.1"/>
    </source>
</evidence>
<evidence type="ECO:0000256" key="1">
    <source>
        <dbReference type="SAM" id="SignalP"/>
    </source>
</evidence>
<reference evidence="2 3" key="1">
    <citation type="submission" date="2015-03" db="EMBL/GenBank/DDBJ databases">
        <title>Genome sequence of Pseudoalteromonas aurantia.</title>
        <authorList>
            <person name="Xie B.-B."/>
            <person name="Rong J.-C."/>
            <person name="Qin Q.-L."/>
            <person name="Zhang Y.-Z."/>
        </authorList>
    </citation>
    <scope>NUCLEOTIDE SEQUENCE [LARGE SCALE GENOMIC DNA]</scope>
    <source>
        <strain evidence="2 3">208</strain>
    </source>
</reference>
<gene>
    <name evidence="2" type="ORF">PAUR_a1616</name>
</gene>
<dbReference type="Proteomes" id="UP000615755">
    <property type="component" value="Unassembled WGS sequence"/>
</dbReference>